<keyword evidence="9" id="KW-1185">Reference proteome</keyword>
<protein>
    <recommendedName>
        <fullName evidence="7">AlgX/AlgJ SGNH hydrolase-like domain-containing protein</fullName>
    </recommendedName>
</protein>
<dbReference type="GO" id="GO:0016740">
    <property type="term" value="F:transferase activity"/>
    <property type="evidence" value="ECO:0007669"/>
    <property type="project" value="UniProtKB-KW"/>
</dbReference>
<keyword evidence="3" id="KW-0808">Transferase</keyword>
<name>N1MIR4_9SPHN</name>
<dbReference type="InterPro" id="IPR031811">
    <property type="entry name" value="ALGX/ALGJ_SGNH-like"/>
</dbReference>
<evidence type="ECO:0000256" key="1">
    <source>
        <dbReference type="ARBA" id="ARBA00004418"/>
    </source>
</evidence>
<keyword evidence="6" id="KW-0016">Alginate biosynthesis</keyword>
<evidence type="ECO:0000259" key="7">
    <source>
        <dbReference type="Pfam" id="PF16822"/>
    </source>
</evidence>
<reference evidence="8 9" key="1">
    <citation type="submission" date="2013-03" db="EMBL/GenBank/DDBJ databases">
        <authorList>
            <person name="Le V."/>
        </authorList>
    </citation>
    <scope>NUCLEOTIDE SEQUENCE [LARGE SCALE GENOMIC DNA]</scope>
    <source>
        <strain evidence="8 9">BiD32</strain>
    </source>
</reference>
<comment type="caution">
    <text evidence="8">The sequence shown here is derived from an EMBL/GenBank/DDBJ whole genome shotgun (WGS) entry which is preliminary data.</text>
</comment>
<evidence type="ECO:0000256" key="3">
    <source>
        <dbReference type="ARBA" id="ARBA00022679"/>
    </source>
</evidence>
<dbReference type="Proteomes" id="UP000013201">
    <property type="component" value="Unassembled WGS sequence"/>
</dbReference>
<evidence type="ECO:0000256" key="5">
    <source>
        <dbReference type="ARBA" id="ARBA00022764"/>
    </source>
</evidence>
<accession>N1MIR4</accession>
<comment type="pathway">
    <text evidence="2">Glycan biosynthesis; alginate biosynthesis.</text>
</comment>
<evidence type="ECO:0000256" key="6">
    <source>
        <dbReference type="ARBA" id="ARBA00022841"/>
    </source>
</evidence>
<proteinExistence type="predicted"/>
<reference evidence="9" key="2">
    <citation type="submission" date="2013-04" db="EMBL/GenBank/DDBJ databases">
        <title>Bisphenol A degrading Sphingobium sp. strain BiD32.</title>
        <authorList>
            <person name="Nielsen J.L."/>
            <person name="Zhou N.A."/>
            <person name="Kjeldal H."/>
        </authorList>
    </citation>
    <scope>NUCLEOTIDE SEQUENCE [LARGE SCALE GENOMIC DNA]</scope>
    <source>
        <strain evidence="9">BiD32</strain>
    </source>
</reference>
<dbReference type="OrthoDB" id="175771at2"/>
<dbReference type="EMBL" id="CAVK010000064">
    <property type="protein sequence ID" value="CCW17115.1"/>
    <property type="molecule type" value="Genomic_DNA"/>
</dbReference>
<dbReference type="AlphaFoldDB" id="N1MIR4"/>
<dbReference type="RefSeq" id="WP_006953148.1">
    <property type="nucleotide sequence ID" value="NZ_CAVK010000064.1"/>
</dbReference>
<dbReference type="UniPathway" id="UPA00286"/>
<gene>
    <name evidence="8" type="ORF">EBBID32_14540</name>
</gene>
<evidence type="ECO:0000256" key="2">
    <source>
        <dbReference type="ARBA" id="ARBA00005182"/>
    </source>
</evidence>
<keyword evidence="5" id="KW-0574">Periplasm</keyword>
<dbReference type="GO" id="GO:0042597">
    <property type="term" value="C:periplasmic space"/>
    <property type="evidence" value="ECO:0007669"/>
    <property type="project" value="UniProtKB-SubCell"/>
</dbReference>
<evidence type="ECO:0000313" key="8">
    <source>
        <dbReference type="EMBL" id="CCW17115.1"/>
    </source>
</evidence>
<evidence type="ECO:0000313" key="9">
    <source>
        <dbReference type="Proteomes" id="UP000013201"/>
    </source>
</evidence>
<dbReference type="Pfam" id="PF16822">
    <property type="entry name" value="ALGX"/>
    <property type="match status" value="1"/>
</dbReference>
<comment type="subcellular location">
    <subcellularLocation>
        <location evidence="1">Periplasm</location>
    </subcellularLocation>
</comment>
<keyword evidence="4" id="KW-0732">Signal</keyword>
<evidence type="ECO:0000256" key="4">
    <source>
        <dbReference type="ARBA" id="ARBA00022729"/>
    </source>
</evidence>
<dbReference type="GO" id="GO:0042121">
    <property type="term" value="P:alginic acid biosynthetic process"/>
    <property type="evidence" value="ECO:0007669"/>
    <property type="project" value="UniProtKB-UniPathway"/>
</dbReference>
<organism evidence="8 9">
    <name type="scientific">Sphingobium indicum BiD32</name>
    <dbReference type="NCBI Taxonomy" id="1301087"/>
    <lineage>
        <taxon>Bacteria</taxon>
        <taxon>Pseudomonadati</taxon>
        <taxon>Pseudomonadota</taxon>
        <taxon>Alphaproteobacteria</taxon>
        <taxon>Sphingomonadales</taxon>
        <taxon>Sphingomonadaceae</taxon>
        <taxon>Sphingobium</taxon>
    </lineage>
</organism>
<sequence>MPQSGDVLSNVLIGNDGWLFLFSGDQDEFDYLTGAKIPSDESINNLAENIKSRSSFLSARNIPYLHVIFPSKALVYDEKLDENMRNNIDSIYMTHYHPRVDDEFRSNIMYPVEFYRDIKEKSDPFKKLDTHISYDGAKFIVDEILKKFGLDSDFAGAAPYETLDITGDLATMLGISDLWPEKIATRTALSFDNLHALPGNTNNIEISCNKFAKFDKRLLLVGDSFIKETLPIFSYLFSDVIYVRSPNFQNDIFNMFSPDFVVTSGVERYLSYVPSDRDGYSVLMTKYGDANYPVSPPFAEALRAQLSWKDFPKVYKDWIVRCPGINVYFDGIGHGRCNDQLAAENRTLFWSHGSDPQIEFALDYADNIGFMDVEITSSAETDAQVFFSFGEEGEAKFTEERSIRYRLSPGFNRVEFELPDRPVTSLRLDPVEISGELNIFSVTLRPRLQGQAVARAKLTRC</sequence>
<feature type="domain" description="AlgX/AlgJ SGNH hydrolase-like" evidence="7">
    <location>
        <begin position="11"/>
        <end position="184"/>
    </location>
</feature>